<keyword evidence="5 7" id="KW-0472">Membrane</keyword>
<keyword evidence="4 7" id="KW-1133">Transmembrane helix</keyword>
<protein>
    <recommendedName>
        <fullName evidence="8">Cardiolipin synthase N-terminal domain-containing protein</fullName>
    </recommendedName>
</protein>
<keyword evidence="10" id="KW-1185">Reference proteome</keyword>
<feature type="transmembrane region" description="Helical" evidence="7">
    <location>
        <begin position="23"/>
        <end position="43"/>
    </location>
</feature>
<dbReference type="EMBL" id="BAABLO010000011">
    <property type="protein sequence ID" value="GAA4727839.1"/>
    <property type="molecule type" value="Genomic_DNA"/>
</dbReference>
<comment type="subcellular location">
    <subcellularLocation>
        <location evidence="1">Cell membrane</location>
        <topology evidence="1">Multi-pass membrane protein</topology>
    </subcellularLocation>
</comment>
<evidence type="ECO:0000313" key="9">
    <source>
        <dbReference type="EMBL" id="GAA4727839.1"/>
    </source>
</evidence>
<name>A0ABP8YFM3_9MICO</name>
<reference evidence="10" key="1">
    <citation type="journal article" date="2019" name="Int. J. Syst. Evol. Microbiol.">
        <title>The Global Catalogue of Microorganisms (GCM) 10K type strain sequencing project: providing services to taxonomists for standard genome sequencing and annotation.</title>
        <authorList>
            <consortium name="The Broad Institute Genomics Platform"/>
            <consortium name="The Broad Institute Genome Sequencing Center for Infectious Disease"/>
            <person name="Wu L."/>
            <person name="Ma J."/>
        </authorList>
    </citation>
    <scope>NUCLEOTIDE SEQUENCE [LARGE SCALE GENOMIC DNA]</scope>
    <source>
        <strain evidence="10">JCM 18961</strain>
    </source>
</reference>
<proteinExistence type="predicted"/>
<evidence type="ECO:0000313" key="10">
    <source>
        <dbReference type="Proteomes" id="UP001500556"/>
    </source>
</evidence>
<gene>
    <name evidence="9" type="ORF">GCM10025782_28190</name>
</gene>
<comment type="caution">
    <text evidence="9">The sequence shown here is derived from an EMBL/GenBank/DDBJ whole genome shotgun (WGS) entry which is preliminary data.</text>
</comment>
<sequence>MWIYCLLDVIMTDEHRIRNLSKATWVVIVLFTFEVGAVAWLVAGRPQGPARSLPYKGNAGYPEYDRPGRFVATNPDDDAEFLRRVRERAEAQRQEAKRQRLEREAAEQRAMEQERERRTGREHPDETTDPQPG</sequence>
<evidence type="ECO:0000256" key="1">
    <source>
        <dbReference type="ARBA" id="ARBA00004651"/>
    </source>
</evidence>
<feature type="domain" description="Cardiolipin synthase N-terminal" evidence="8">
    <location>
        <begin position="2"/>
        <end position="45"/>
    </location>
</feature>
<evidence type="ECO:0000256" key="2">
    <source>
        <dbReference type="ARBA" id="ARBA00022475"/>
    </source>
</evidence>
<evidence type="ECO:0000256" key="6">
    <source>
        <dbReference type="SAM" id="MobiDB-lite"/>
    </source>
</evidence>
<keyword evidence="3 7" id="KW-0812">Transmembrane</keyword>
<dbReference type="Proteomes" id="UP001500556">
    <property type="component" value="Unassembled WGS sequence"/>
</dbReference>
<organism evidence="9 10">
    <name type="scientific">Pedococcus ginsenosidimutans</name>
    <dbReference type="NCBI Taxonomy" id="490570"/>
    <lineage>
        <taxon>Bacteria</taxon>
        <taxon>Bacillati</taxon>
        <taxon>Actinomycetota</taxon>
        <taxon>Actinomycetes</taxon>
        <taxon>Micrococcales</taxon>
        <taxon>Intrasporangiaceae</taxon>
        <taxon>Pedococcus</taxon>
    </lineage>
</organism>
<evidence type="ECO:0000256" key="3">
    <source>
        <dbReference type="ARBA" id="ARBA00022692"/>
    </source>
</evidence>
<dbReference type="InterPro" id="IPR027379">
    <property type="entry name" value="CLS_N"/>
</dbReference>
<feature type="compositionally biased region" description="Basic and acidic residues" evidence="6">
    <location>
        <begin position="86"/>
        <end position="126"/>
    </location>
</feature>
<dbReference type="RefSeq" id="WP_345504473.1">
    <property type="nucleotide sequence ID" value="NZ_BAABLO010000011.1"/>
</dbReference>
<keyword evidence="2" id="KW-1003">Cell membrane</keyword>
<evidence type="ECO:0000256" key="4">
    <source>
        <dbReference type="ARBA" id="ARBA00022989"/>
    </source>
</evidence>
<evidence type="ECO:0000259" key="8">
    <source>
        <dbReference type="Pfam" id="PF13396"/>
    </source>
</evidence>
<evidence type="ECO:0000256" key="7">
    <source>
        <dbReference type="SAM" id="Phobius"/>
    </source>
</evidence>
<feature type="region of interest" description="Disordered" evidence="6">
    <location>
        <begin position="86"/>
        <end position="133"/>
    </location>
</feature>
<dbReference type="Pfam" id="PF13396">
    <property type="entry name" value="PLDc_N"/>
    <property type="match status" value="1"/>
</dbReference>
<accession>A0ABP8YFM3</accession>
<evidence type="ECO:0000256" key="5">
    <source>
        <dbReference type="ARBA" id="ARBA00023136"/>
    </source>
</evidence>